<evidence type="ECO:0000256" key="1">
    <source>
        <dbReference type="ARBA" id="ARBA00022679"/>
    </source>
</evidence>
<dbReference type="GO" id="GO:0000820">
    <property type="term" value="P:regulation of glutamine family amino acid metabolic process"/>
    <property type="evidence" value="ECO:0007669"/>
    <property type="project" value="TreeGrafter"/>
</dbReference>
<dbReference type="Gene3D" id="1.20.120.330">
    <property type="entry name" value="Nucleotidyltransferases domain 2"/>
    <property type="match status" value="2"/>
</dbReference>
<dbReference type="Gene3D" id="3.30.460.10">
    <property type="entry name" value="Beta Polymerase, domain 2"/>
    <property type="match status" value="2"/>
</dbReference>
<evidence type="ECO:0000313" key="9">
    <source>
        <dbReference type="EMBL" id="AEJ61101.1"/>
    </source>
</evidence>
<keyword evidence="5" id="KW-0460">Magnesium</keyword>
<reference evidence="9 10" key="1">
    <citation type="submission" date="2011-06" db="EMBL/GenBank/DDBJ databases">
        <title>The complete genome of Spirochaeta thermophila DSM 6578.</title>
        <authorList>
            <consortium name="US DOE Joint Genome Institute (JGI-PGF)"/>
            <person name="Lucas S."/>
            <person name="Lapidus A."/>
            <person name="Bruce D."/>
            <person name="Goodwin L."/>
            <person name="Pitluck S."/>
            <person name="Peters L."/>
            <person name="Kyrpides N."/>
            <person name="Mavromatis K."/>
            <person name="Ivanova N."/>
            <person name="Mikailova N."/>
            <person name="Pagani I."/>
            <person name="Chertkov O."/>
            <person name="Detter J.C."/>
            <person name="Tapia R."/>
            <person name="Han C."/>
            <person name="Land M."/>
            <person name="Hauser L."/>
            <person name="Markowitz V."/>
            <person name="Cheng J.-F."/>
            <person name="Hugenholtz P."/>
            <person name="Woyke T."/>
            <person name="Wu D."/>
            <person name="Spring S."/>
            <person name="Merkhoffer B."/>
            <person name="Schneider S."/>
            <person name="Klenk H.-P."/>
            <person name="Eisen J.A."/>
        </authorList>
    </citation>
    <scope>NUCLEOTIDE SEQUENCE [LARGE SCALE GENOMIC DNA]</scope>
    <source>
        <strain evidence="10">ATCC 700085 / DSM 6578 / Z-1203</strain>
    </source>
</reference>
<dbReference type="Proteomes" id="UP000007254">
    <property type="component" value="Chromosome"/>
</dbReference>
<dbReference type="Pfam" id="PF03710">
    <property type="entry name" value="GlnE"/>
    <property type="match status" value="2"/>
</dbReference>
<keyword evidence="4" id="KW-0067">ATP-binding</keyword>
<dbReference type="InterPro" id="IPR013546">
    <property type="entry name" value="PII_UdlTrfase/GS_AdlTrfase"/>
</dbReference>
<dbReference type="PANTHER" id="PTHR30621:SF0">
    <property type="entry name" value="BIFUNCTIONAL GLUTAMINE SYNTHETASE ADENYLYLTRANSFERASE_ADENYLYL-REMOVING ENZYME"/>
    <property type="match status" value="1"/>
</dbReference>
<dbReference type="EMBL" id="CP002903">
    <property type="protein sequence ID" value="AEJ61101.1"/>
    <property type="molecule type" value="Genomic_DNA"/>
</dbReference>
<evidence type="ECO:0000256" key="6">
    <source>
        <dbReference type="ARBA" id="ARBA00023268"/>
    </source>
</evidence>
<evidence type="ECO:0000259" key="8">
    <source>
        <dbReference type="Pfam" id="PF08335"/>
    </source>
</evidence>
<keyword evidence="1" id="KW-0808">Transferase</keyword>
<dbReference type="InterPro" id="IPR023057">
    <property type="entry name" value="GlnE"/>
</dbReference>
<proteinExistence type="predicted"/>
<dbReference type="SUPFAM" id="SSF81301">
    <property type="entry name" value="Nucleotidyltransferase"/>
    <property type="match status" value="2"/>
</dbReference>
<evidence type="ECO:0000256" key="3">
    <source>
        <dbReference type="ARBA" id="ARBA00022741"/>
    </source>
</evidence>
<dbReference type="CDD" id="cd05401">
    <property type="entry name" value="NT_GlnE_GlnD_like"/>
    <property type="match status" value="2"/>
</dbReference>
<dbReference type="GO" id="GO:0008882">
    <property type="term" value="F:[glutamate-ammonia-ligase] adenylyltransferase activity"/>
    <property type="evidence" value="ECO:0007669"/>
    <property type="project" value="InterPro"/>
</dbReference>
<evidence type="ECO:0000256" key="4">
    <source>
        <dbReference type="ARBA" id="ARBA00022840"/>
    </source>
</evidence>
<dbReference type="GO" id="GO:0016874">
    <property type="term" value="F:ligase activity"/>
    <property type="evidence" value="ECO:0007669"/>
    <property type="project" value="UniProtKB-KW"/>
</dbReference>
<keyword evidence="6" id="KW-0511">Multifunctional enzyme</keyword>
<feature type="domain" description="PII-uridylyltransferase/Glutamine-synthetase adenylyltransferase" evidence="8">
    <location>
        <begin position="595"/>
        <end position="727"/>
    </location>
</feature>
<evidence type="ECO:0000313" key="10">
    <source>
        <dbReference type="Proteomes" id="UP000007254"/>
    </source>
</evidence>
<dbReference type="GO" id="GO:0005524">
    <property type="term" value="F:ATP binding"/>
    <property type="evidence" value="ECO:0007669"/>
    <property type="project" value="UniProtKB-KW"/>
</dbReference>
<dbReference type="InterPro" id="IPR005190">
    <property type="entry name" value="GlnE_rpt_dom"/>
</dbReference>
<evidence type="ECO:0000259" key="7">
    <source>
        <dbReference type="Pfam" id="PF03710"/>
    </source>
</evidence>
<evidence type="ECO:0000256" key="2">
    <source>
        <dbReference type="ARBA" id="ARBA00022695"/>
    </source>
</evidence>
<sequence>MEERISLTIDELMPPRYKESFTRKDREDHQKALEVLSEKRPYVLRLYPVSERIGEVCIISVDIPGIFSLYSGILGTTGFNIRAGSVFTGTRPMESPPPLRRKGYAIHRRDRIRSRRLIIDRFTGVLEEGKDFSSWKAEFETRLSRAYRFIMEASTLEEGLERAREELALEVARYLHTHREILPPYMYPVLVVHDLSIEEYTRIRVASIDTPFFLYALGTALHLNRASVENVQIATLGNQVEDTFDFVDVSGHPITDPDALNRLKLSLMLTKHFTYFIAGAPDPSRALKRFEHLLGEVLSRQEDAPDELLADPHLLDELAVVLGASDFLWEEFVRLQYDQILPLLKAPSTKGFSTPPEDLERSLGEALARAHTLEEKRQILNDWKNRELYLIDLDHLLVWNQDFRMLSERLTILAEVVVGKAMEIAWEELTRRHGLPRTVAGMEAEWAVFGLGKLGGAALGYASDLELLCVFSDQGRTDGPEAIGNAEFFERFFRQGTSLIEAKKEGIFQVDLRLRPHGDAGPLACSLESFVRYYGKGGGAHSAERLALVRMRRVAGSPVLGDRVERLRDELVYEARSIDMEEIRSLRAKQIAHKTRPGTYNVKFSPGGLVDIEYAVQILQIRYGAEIPEVRTPRIHVALEVLHRRGILKAEEADHIVEAYYFLRKVINGLRMLRGNALDLELPERGSLEYEHLARRIGYRMKDQISAADQLRYDIEAHTAYVRTFVERHLGDEALPPTPSASIADLVLGAHLAPSRVEAILSRAHLADSGRALRNIHTLTSEHPTHAAYALLVAWDVLRALPDPDMALNNWDRFYTTLPSETSEGLSRQSHFTQILSQPGRIDILLKTFSASQYLADTLIGSPQLFEWLTDPKTVHTTLSADSLLSDLHGRAPLSLEEEDFSEALRRFKQQHLLRIGVRDICFHYPLETITRELSLLAESILTHTLSYALSRTAPSLEGRSPLAFLAFGKLGGGELNYSSDLDLLPVAPPEAHAHREALNEALILFTRIITAHTDRGFLYRVDYRLRPFGEKGLLLYDTEMLKTYYRESASPWEYQAALKLRGVAGDERLSEEFVSWVKAYVQSRIRWDEVKEWNLRLRHSALQQYGRGLKKGINIKQHEGGLRDIEFGVQALQLKHLPDSPELWCGNTLTALDLLVRHGILDEEEGRTLSRNYRTLRALEHVLQLMENRQTHTLPSSGILPIVKRLDPSLDEERFKTMLDEIMHYNRDFFRRTLETTA</sequence>
<keyword evidence="2 9" id="KW-0548">Nucleotidyltransferase</keyword>
<dbReference type="RefSeq" id="WP_014624478.1">
    <property type="nucleotide sequence ID" value="NC_017583.1"/>
</dbReference>
<dbReference type="HOGENOM" id="CLU_263910_0_0_12"/>
<protein>
    <submittedName>
        <fullName evidence="9">Glutamate-ammonia ligase adenylyltransferase</fullName>
    </submittedName>
</protein>
<accession>G0GBM3</accession>
<dbReference type="Pfam" id="PF08335">
    <property type="entry name" value="GlnD_UR_UTase"/>
    <property type="match status" value="2"/>
</dbReference>
<gene>
    <name evidence="9" type="ordered locus">Spith_0826</name>
</gene>
<keyword evidence="3" id="KW-0547">Nucleotide-binding</keyword>
<dbReference type="AlphaFoldDB" id="G0GBM3"/>
<dbReference type="SUPFAM" id="SSF81593">
    <property type="entry name" value="Nucleotidyltransferase substrate binding subunit/domain"/>
    <property type="match status" value="2"/>
</dbReference>
<dbReference type="STRING" id="869211.Spith_0826"/>
<evidence type="ECO:0000256" key="5">
    <source>
        <dbReference type="ARBA" id="ARBA00022842"/>
    </source>
</evidence>
<keyword evidence="10" id="KW-1185">Reference proteome</keyword>
<dbReference type="KEGG" id="stq:Spith_0826"/>
<dbReference type="InterPro" id="IPR043519">
    <property type="entry name" value="NT_sf"/>
</dbReference>
<dbReference type="OrthoDB" id="9759366at2"/>
<keyword evidence="9" id="KW-0436">Ligase</keyword>
<organism evidence="9 10">
    <name type="scientific">Winmispira thermophila (strain ATCC 700085 / DSM 6578 / Z-1203)</name>
    <name type="common">Spirochaeta thermophila</name>
    <dbReference type="NCBI Taxonomy" id="869211"/>
    <lineage>
        <taxon>Bacteria</taxon>
        <taxon>Pseudomonadati</taxon>
        <taxon>Spirochaetota</taxon>
        <taxon>Spirochaetia</taxon>
        <taxon>Winmispirales</taxon>
        <taxon>Winmispiraceae</taxon>
        <taxon>Winmispira</taxon>
    </lineage>
</organism>
<dbReference type="GO" id="GO:0005829">
    <property type="term" value="C:cytosol"/>
    <property type="evidence" value="ECO:0007669"/>
    <property type="project" value="TreeGrafter"/>
</dbReference>
<feature type="domain" description="PII-uridylyltransferase/Glutamine-synthetase adenylyltransferase" evidence="8">
    <location>
        <begin position="1108"/>
        <end position="1233"/>
    </location>
</feature>
<dbReference type="PANTHER" id="PTHR30621">
    <property type="entry name" value="GLUTAMINE SYNTHETASE ADENYLYLTRANSFERASE"/>
    <property type="match status" value="1"/>
</dbReference>
<name>G0GBM3_WINT7</name>
<feature type="domain" description="Glutamate-ammonia ligase adenylyltransferase repeated" evidence="7">
    <location>
        <begin position="316"/>
        <end position="565"/>
    </location>
</feature>
<feature type="domain" description="Glutamate-ammonia ligase adenylyltransferase repeated" evidence="7">
    <location>
        <begin position="845"/>
        <end position="1074"/>
    </location>
</feature>